<dbReference type="GO" id="GO:0005886">
    <property type="term" value="C:plasma membrane"/>
    <property type="evidence" value="ECO:0007669"/>
    <property type="project" value="UniProtKB-SubCell"/>
</dbReference>
<dbReference type="OrthoDB" id="8127at2157"/>
<keyword evidence="9 17" id="KW-0418">Kinase</keyword>
<evidence type="ECO:0000256" key="13">
    <source>
        <dbReference type="ARBA" id="ARBA00023136"/>
    </source>
</evidence>
<dbReference type="SUPFAM" id="SSF47384">
    <property type="entry name" value="Homodimeric domain of signal transducing histidine kinase"/>
    <property type="match status" value="1"/>
</dbReference>
<dbReference type="Proteomes" id="UP000032408">
    <property type="component" value="Chromosome"/>
</dbReference>
<keyword evidence="5" id="KW-0597">Phosphoprotein</keyword>
<keyword evidence="11 14" id="KW-1133">Transmembrane helix</keyword>
<feature type="domain" description="HAMP" evidence="16">
    <location>
        <begin position="183"/>
        <end position="235"/>
    </location>
</feature>
<keyword evidence="12" id="KW-0902">Two-component regulatory system</keyword>
<evidence type="ECO:0000256" key="3">
    <source>
        <dbReference type="ARBA" id="ARBA00012438"/>
    </source>
</evidence>
<evidence type="ECO:0000313" key="17">
    <source>
        <dbReference type="EMBL" id="AJW71474.1"/>
    </source>
</evidence>
<dbReference type="Gene3D" id="1.10.287.130">
    <property type="match status" value="1"/>
</dbReference>
<dbReference type="SMART" id="SM00388">
    <property type="entry name" value="HisKA"/>
    <property type="match status" value="1"/>
</dbReference>
<name>A0A0D5C3V0_9ARCH</name>
<protein>
    <recommendedName>
        <fullName evidence="3">histidine kinase</fullName>
        <ecNumber evidence="3">2.7.13.3</ecNumber>
    </recommendedName>
</protein>
<dbReference type="Pfam" id="PF02518">
    <property type="entry name" value="HATPase_c"/>
    <property type="match status" value="1"/>
</dbReference>
<comment type="catalytic activity">
    <reaction evidence="1">
        <text>ATP + protein L-histidine = ADP + protein N-phospho-L-histidine.</text>
        <dbReference type="EC" id="2.7.13.3"/>
    </reaction>
</comment>
<dbReference type="PROSITE" id="PS50109">
    <property type="entry name" value="HIS_KIN"/>
    <property type="match status" value="1"/>
</dbReference>
<evidence type="ECO:0000256" key="1">
    <source>
        <dbReference type="ARBA" id="ARBA00000085"/>
    </source>
</evidence>
<dbReference type="CDD" id="cd00075">
    <property type="entry name" value="HATPase"/>
    <property type="match status" value="1"/>
</dbReference>
<dbReference type="GO" id="GO:0000155">
    <property type="term" value="F:phosphorelay sensor kinase activity"/>
    <property type="evidence" value="ECO:0007669"/>
    <property type="project" value="InterPro"/>
</dbReference>
<feature type="transmembrane region" description="Helical" evidence="14">
    <location>
        <begin position="160"/>
        <end position="179"/>
    </location>
</feature>
<reference evidence="18" key="1">
    <citation type="submission" date="2015-03" db="EMBL/GenBank/DDBJ databases">
        <title>Characterization of two novel Thaumarchaeota isolated from the Northern Adriatic Sea.</title>
        <authorList>
            <person name="Bayer B."/>
            <person name="Vojvoda J."/>
            <person name="Offre P."/>
            <person name="Srivastava A."/>
            <person name="Elisabeth N."/>
            <person name="Garcia J.A.L."/>
            <person name="Schleper C."/>
            <person name="Herndl G.J."/>
        </authorList>
    </citation>
    <scope>NUCLEOTIDE SEQUENCE [LARGE SCALE GENOMIC DNA]</scope>
    <source>
        <strain evidence="18">NF5</strain>
    </source>
</reference>
<evidence type="ECO:0000256" key="10">
    <source>
        <dbReference type="ARBA" id="ARBA00022840"/>
    </source>
</evidence>
<accession>A0A0D5C3V0</accession>
<dbReference type="InterPro" id="IPR036097">
    <property type="entry name" value="HisK_dim/P_sf"/>
</dbReference>
<dbReference type="Gene3D" id="3.30.565.10">
    <property type="entry name" value="Histidine kinase-like ATPase, C-terminal domain"/>
    <property type="match status" value="1"/>
</dbReference>
<dbReference type="PROSITE" id="PS50885">
    <property type="entry name" value="HAMP"/>
    <property type="match status" value="1"/>
</dbReference>
<keyword evidence="8" id="KW-0547">Nucleotide-binding</keyword>
<dbReference type="EC" id="2.7.13.3" evidence="3"/>
<dbReference type="InterPro" id="IPR005467">
    <property type="entry name" value="His_kinase_dom"/>
</dbReference>
<comment type="subcellular location">
    <subcellularLocation>
        <location evidence="2">Cell membrane</location>
        <topology evidence="2">Multi-pass membrane protein</topology>
    </subcellularLocation>
</comment>
<proteinExistence type="predicted"/>
<dbReference type="GeneID" id="25407607"/>
<keyword evidence="7 14" id="KW-0812">Transmembrane</keyword>
<dbReference type="STRING" id="1580092.NADRNF5_1796"/>
<dbReference type="InterPro" id="IPR050398">
    <property type="entry name" value="HssS/ArlS-like"/>
</dbReference>
<organism evidence="17 18">
    <name type="scientific">Nitrosopumilus adriaticus</name>
    <dbReference type="NCBI Taxonomy" id="1580092"/>
    <lineage>
        <taxon>Archaea</taxon>
        <taxon>Nitrososphaerota</taxon>
        <taxon>Nitrososphaeria</taxon>
        <taxon>Nitrosopumilales</taxon>
        <taxon>Nitrosopumilaceae</taxon>
        <taxon>Nitrosopumilus</taxon>
    </lineage>
</organism>
<dbReference type="SUPFAM" id="SSF55874">
    <property type="entry name" value="ATPase domain of HSP90 chaperone/DNA topoisomerase II/histidine kinase"/>
    <property type="match status" value="1"/>
</dbReference>
<evidence type="ECO:0000256" key="11">
    <source>
        <dbReference type="ARBA" id="ARBA00022989"/>
    </source>
</evidence>
<dbReference type="PANTHER" id="PTHR45528:SF1">
    <property type="entry name" value="SENSOR HISTIDINE KINASE CPXA"/>
    <property type="match status" value="1"/>
</dbReference>
<dbReference type="InterPro" id="IPR003594">
    <property type="entry name" value="HATPase_dom"/>
</dbReference>
<evidence type="ECO:0000256" key="4">
    <source>
        <dbReference type="ARBA" id="ARBA00022475"/>
    </source>
</evidence>
<dbReference type="KEGG" id="nin:NADRNF5_1796"/>
<feature type="domain" description="Histidine kinase" evidence="15">
    <location>
        <begin position="252"/>
        <end position="455"/>
    </location>
</feature>
<evidence type="ECO:0000256" key="12">
    <source>
        <dbReference type="ARBA" id="ARBA00023012"/>
    </source>
</evidence>
<sequence length="457" mass="51591">MNLNSKLVLIAIIPVLIATSLTSIIIAEFTSRDLFDSTISKIKSLCDLTESEMRNPMNNLDVDELNEIIDNLEKEKNILQVLVLFPDGRLFTDGTDDDYNFGKVIEDEFIQTSILEDKEMLLVEDDVIYASKPIMLNEKIGILVMEYSTQGINSRIQNSITSIILTAIIILGISAVIAIQLGRSISRPILDLRENIFRVSDGNLKNPHIFSNISEIDQLSKQIFEMGEKLEKYQKEMIKTERLAAIGELSSRITHDLRNPLNSLKMAIDILKSKKPEMIKENQEYFDMMQHSVERMNHQIDEVLGFIKKHPPKRENVKFSEIISNSLKSFQFPKNIKISVSENDGILWCDKNQIQNVIVNLISNSIHAIGKKEGKIIINFQEEQKFDKITVEDNGEGIPDDSLEAIFEPLFTTKQTGTGLGLVSCKNTVEAHNGEISAKNLPTGVIFTILLPKADVK</sequence>
<dbReference type="RefSeq" id="WP_052661910.1">
    <property type="nucleotide sequence ID" value="NZ_CP011070.1"/>
</dbReference>
<dbReference type="InterPro" id="IPR004358">
    <property type="entry name" value="Sig_transdc_His_kin-like_C"/>
</dbReference>
<dbReference type="InterPro" id="IPR003661">
    <property type="entry name" value="HisK_dim/P_dom"/>
</dbReference>
<dbReference type="HOGENOM" id="CLU_595315_0_0_2"/>
<evidence type="ECO:0000256" key="6">
    <source>
        <dbReference type="ARBA" id="ARBA00022679"/>
    </source>
</evidence>
<dbReference type="AlphaFoldDB" id="A0A0D5C3V0"/>
<evidence type="ECO:0000256" key="5">
    <source>
        <dbReference type="ARBA" id="ARBA00022553"/>
    </source>
</evidence>
<dbReference type="PANTHER" id="PTHR45528">
    <property type="entry name" value="SENSOR HISTIDINE KINASE CPXA"/>
    <property type="match status" value="1"/>
</dbReference>
<evidence type="ECO:0000313" key="18">
    <source>
        <dbReference type="Proteomes" id="UP000032408"/>
    </source>
</evidence>
<evidence type="ECO:0000256" key="7">
    <source>
        <dbReference type="ARBA" id="ARBA00022692"/>
    </source>
</evidence>
<evidence type="ECO:0000259" key="16">
    <source>
        <dbReference type="PROSITE" id="PS50885"/>
    </source>
</evidence>
<dbReference type="InterPro" id="IPR036890">
    <property type="entry name" value="HATPase_C_sf"/>
</dbReference>
<evidence type="ECO:0000256" key="9">
    <source>
        <dbReference type="ARBA" id="ARBA00022777"/>
    </source>
</evidence>
<evidence type="ECO:0000259" key="15">
    <source>
        <dbReference type="PROSITE" id="PS50109"/>
    </source>
</evidence>
<evidence type="ECO:0000256" key="2">
    <source>
        <dbReference type="ARBA" id="ARBA00004651"/>
    </source>
</evidence>
<dbReference type="PRINTS" id="PR00344">
    <property type="entry name" value="BCTRLSENSOR"/>
</dbReference>
<dbReference type="SMART" id="SM00387">
    <property type="entry name" value="HATPase_c"/>
    <property type="match status" value="1"/>
</dbReference>
<keyword evidence="13 14" id="KW-0472">Membrane</keyword>
<reference evidence="17 18" key="2">
    <citation type="journal article" date="2016" name="ISME J.">
        <title>Physiological and genomic characterization of two novel marine thaumarchaeal strains indicates niche differentiation.</title>
        <authorList>
            <person name="Bayer B."/>
            <person name="Vojvoda J."/>
            <person name="Offre P."/>
            <person name="Alves R.J."/>
            <person name="Elisabeth N.H."/>
            <person name="Garcia J.A."/>
            <person name="Volland J.M."/>
            <person name="Srivastava A."/>
            <person name="Schleper C."/>
            <person name="Herndl G.J."/>
        </authorList>
    </citation>
    <scope>NUCLEOTIDE SEQUENCE [LARGE SCALE GENOMIC DNA]</scope>
    <source>
        <strain evidence="17 18">NF5</strain>
    </source>
</reference>
<dbReference type="EMBL" id="CP011070">
    <property type="protein sequence ID" value="AJW71474.1"/>
    <property type="molecule type" value="Genomic_DNA"/>
</dbReference>
<dbReference type="Gene3D" id="6.10.340.10">
    <property type="match status" value="1"/>
</dbReference>
<keyword evidence="4" id="KW-1003">Cell membrane</keyword>
<evidence type="ECO:0000256" key="8">
    <source>
        <dbReference type="ARBA" id="ARBA00022741"/>
    </source>
</evidence>
<evidence type="ECO:0000256" key="14">
    <source>
        <dbReference type="SAM" id="Phobius"/>
    </source>
</evidence>
<dbReference type="Pfam" id="PF00512">
    <property type="entry name" value="HisKA"/>
    <property type="match status" value="1"/>
</dbReference>
<keyword evidence="10" id="KW-0067">ATP-binding</keyword>
<dbReference type="InterPro" id="IPR003660">
    <property type="entry name" value="HAMP_dom"/>
</dbReference>
<keyword evidence="18" id="KW-1185">Reference proteome</keyword>
<dbReference type="GO" id="GO:0005524">
    <property type="term" value="F:ATP binding"/>
    <property type="evidence" value="ECO:0007669"/>
    <property type="project" value="UniProtKB-KW"/>
</dbReference>
<keyword evidence="6" id="KW-0808">Transferase</keyword>
<dbReference type="CDD" id="cd00082">
    <property type="entry name" value="HisKA"/>
    <property type="match status" value="1"/>
</dbReference>
<gene>
    <name evidence="17" type="ORF">NADRNF5_1796</name>
</gene>